<evidence type="ECO:0000313" key="1">
    <source>
        <dbReference type="EMBL" id="GIE52482.1"/>
    </source>
</evidence>
<evidence type="ECO:0000313" key="2">
    <source>
        <dbReference type="Proteomes" id="UP000647172"/>
    </source>
</evidence>
<name>A0A919JNH9_9ACTN</name>
<accession>A0A919JNH9</accession>
<gene>
    <name evidence="1" type="ORF">Ani05nite_60160</name>
</gene>
<protein>
    <submittedName>
        <fullName evidence="1">Uncharacterized protein</fullName>
    </submittedName>
</protein>
<organism evidence="1 2">
    <name type="scientific">Actinoplanes nipponensis</name>
    <dbReference type="NCBI Taxonomy" id="135950"/>
    <lineage>
        <taxon>Bacteria</taxon>
        <taxon>Bacillati</taxon>
        <taxon>Actinomycetota</taxon>
        <taxon>Actinomycetes</taxon>
        <taxon>Micromonosporales</taxon>
        <taxon>Micromonosporaceae</taxon>
        <taxon>Actinoplanes</taxon>
    </lineage>
</organism>
<dbReference type="AlphaFoldDB" id="A0A919JNH9"/>
<dbReference type="RefSeq" id="WP_203773971.1">
    <property type="nucleotide sequence ID" value="NZ_BAAAYJ010000060.1"/>
</dbReference>
<dbReference type="Proteomes" id="UP000647172">
    <property type="component" value="Unassembled WGS sequence"/>
</dbReference>
<keyword evidence="2" id="KW-1185">Reference proteome</keyword>
<proteinExistence type="predicted"/>
<sequence>MHSELVNLARLINPYPLCGRLFCRCGAPFCRWGSPESKREYMAVCGCRLRPIDADTIERCVYADAARRDPTLTAGPWPDPPAEVLARLYSRIDVGGTVDDVRFVPRA</sequence>
<reference evidence="1" key="1">
    <citation type="submission" date="2021-01" db="EMBL/GenBank/DDBJ databases">
        <title>Whole genome shotgun sequence of Actinoplanes nipponensis NBRC 14063.</title>
        <authorList>
            <person name="Komaki H."/>
            <person name="Tamura T."/>
        </authorList>
    </citation>
    <scope>NUCLEOTIDE SEQUENCE</scope>
    <source>
        <strain evidence="1">NBRC 14063</strain>
    </source>
</reference>
<dbReference type="EMBL" id="BOMQ01000070">
    <property type="protein sequence ID" value="GIE52482.1"/>
    <property type="molecule type" value="Genomic_DNA"/>
</dbReference>
<comment type="caution">
    <text evidence="1">The sequence shown here is derived from an EMBL/GenBank/DDBJ whole genome shotgun (WGS) entry which is preliminary data.</text>
</comment>